<name>A0A5C7GKB0_9FLAO</name>
<reference evidence="1 2" key="1">
    <citation type="submission" date="2019-08" db="EMBL/GenBank/DDBJ databases">
        <title>Seonamhaeicola sediminis sp. nov., isolated from marine sediment.</title>
        <authorList>
            <person name="Cao W.R."/>
        </authorList>
    </citation>
    <scope>NUCLEOTIDE SEQUENCE [LARGE SCALE GENOMIC DNA]</scope>
    <source>
        <strain evidence="1 2">1505</strain>
    </source>
</reference>
<comment type="caution">
    <text evidence="1">The sequence shown here is derived from an EMBL/GenBank/DDBJ whole genome shotgun (WGS) entry which is preliminary data.</text>
</comment>
<dbReference type="AlphaFoldDB" id="A0A5C7GKB0"/>
<dbReference type="EMBL" id="VRKQ01000008">
    <property type="protein sequence ID" value="TXG38665.1"/>
    <property type="molecule type" value="Genomic_DNA"/>
</dbReference>
<evidence type="ECO:0000313" key="1">
    <source>
        <dbReference type="EMBL" id="TXG38665.1"/>
    </source>
</evidence>
<keyword evidence="2" id="KW-1185">Reference proteome</keyword>
<dbReference type="Proteomes" id="UP000321080">
    <property type="component" value="Unassembled WGS sequence"/>
</dbReference>
<dbReference type="OrthoDB" id="1492374at2"/>
<sequence length="141" mass="15362">MRNSYNLLLTVLLFLVFTLNLNAQEGFRAEVNIGPAIGDSKEYFSYALQGNFYYLWKLSESFDLGINTGVLLFLGEGNNADGSNGLFSSIPDVFIPISVASRINLSESFYAGLDIGYALSANAFGDSDGSLIEEDNGNIFE</sequence>
<gene>
    <name evidence="1" type="ORF">FUA22_01930</name>
</gene>
<proteinExistence type="predicted"/>
<evidence type="ECO:0008006" key="3">
    <source>
        <dbReference type="Google" id="ProtNLM"/>
    </source>
</evidence>
<organism evidence="1 2">
    <name type="scientific">Seonamhaeicola maritimus</name>
    <dbReference type="NCBI Taxonomy" id="2591822"/>
    <lineage>
        <taxon>Bacteria</taxon>
        <taxon>Pseudomonadati</taxon>
        <taxon>Bacteroidota</taxon>
        <taxon>Flavobacteriia</taxon>
        <taxon>Flavobacteriales</taxon>
        <taxon>Flavobacteriaceae</taxon>
    </lineage>
</organism>
<dbReference type="RefSeq" id="WP_147766038.1">
    <property type="nucleotide sequence ID" value="NZ_VRKQ01000008.1"/>
</dbReference>
<protein>
    <recommendedName>
        <fullName evidence="3">PorT family protein</fullName>
    </recommendedName>
</protein>
<evidence type="ECO:0000313" key="2">
    <source>
        <dbReference type="Proteomes" id="UP000321080"/>
    </source>
</evidence>
<accession>A0A5C7GKB0</accession>